<feature type="compositionally biased region" description="Polar residues" evidence="1">
    <location>
        <begin position="1"/>
        <end position="11"/>
    </location>
</feature>
<dbReference type="EMBL" id="LWDX02006499">
    <property type="protein sequence ID" value="OEL37162.1"/>
    <property type="molecule type" value="Genomic_DNA"/>
</dbReference>
<reference evidence="2 3" key="1">
    <citation type="submission" date="2016-09" db="EMBL/GenBank/DDBJ databases">
        <title>The draft genome of Dichanthelium oligosanthes: A C3 panicoid grass species.</title>
        <authorList>
            <person name="Studer A.J."/>
            <person name="Schnable J.C."/>
            <person name="Brutnell T.P."/>
        </authorList>
    </citation>
    <scope>NUCLEOTIDE SEQUENCE [LARGE SCALE GENOMIC DNA]</scope>
    <source>
        <strain evidence="3">cv. Kellogg 1175</strain>
        <tissue evidence="2">Leaf</tissue>
    </source>
</reference>
<keyword evidence="3" id="KW-1185">Reference proteome</keyword>
<name>A0A1E5WID1_9POAL</name>
<dbReference type="STRING" id="888268.A0A1E5WID1"/>
<feature type="region of interest" description="Disordered" evidence="1">
    <location>
        <begin position="1"/>
        <end position="41"/>
    </location>
</feature>
<evidence type="ECO:0000313" key="3">
    <source>
        <dbReference type="Proteomes" id="UP000095767"/>
    </source>
</evidence>
<dbReference type="OrthoDB" id="4062651at2759"/>
<evidence type="ECO:0000256" key="1">
    <source>
        <dbReference type="SAM" id="MobiDB-lite"/>
    </source>
</evidence>
<sequence>MDLDSTTSNQVGGAAGSRGTAIASKGATASPPLTMPGGEPSGALVGATGGIAGGADGDPRVALLRLAALEDRMVADQGHIAASISGEARPLSYADIQSVSSEISSATHLSICPWPVRRRRMTRSRTTRTRASAIGSGAKWRAATAKLACIALAAVTTVLGVSAAPPSVVDLAHCPKCCGGENNSYPFGIGQGCFRPGFEVTCNHSTRPPKLFLTNTTTEIVNRYPWGAVDASIVFNIAIGQVRLAVTAGRGRFMERTYDPKYVVHDDEELKMDDIDFTEQYGIWKWAISNTTYDMAKNQNNTRYACITPNSECTNVTHRYVYIGYRWKCSHGYEGNPYVRNGCNGMPTLYLSCIFRINF</sequence>
<proteinExistence type="predicted"/>
<comment type="caution">
    <text evidence="2">The sequence shown here is derived from an EMBL/GenBank/DDBJ whole genome shotgun (WGS) entry which is preliminary data.</text>
</comment>
<accession>A0A1E5WID1</accession>
<gene>
    <name evidence="2" type="ORF">BAE44_0001819</name>
</gene>
<protein>
    <recommendedName>
        <fullName evidence="4">Wall-associated receptor kinase galacturonan-binding domain-containing protein</fullName>
    </recommendedName>
</protein>
<evidence type="ECO:0000313" key="2">
    <source>
        <dbReference type="EMBL" id="OEL37162.1"/>
    </source>
</evidence>
<dbReference type="PANTHER" id="PTHR33491">
    <property type="entry name" value="OSJNBA0016N04.9 PROTEIN"/>
    <property type="match status" value="1"/>
</dbReference>
<dbReference type="AlphaFoldDB" id="A0A1E5WID1"/>
<dbReference type="Proteomes" id="UP000095767">
    <property type="component" value="Unassembled WGS sequence"/>
</dbReference>
<evidence type="ECO:0008006" key="4">
    <source>
        <dbReference type="Google" id="ProtNLM"/>
    </source>
</evidence>
<organism evidence="2 3">
    <name type="scientific">Dichanthelium oligosanthes</name>
    <dbReference type="NCBI Taxonomy" id="888268"/>
    <lineage>
        <taxon>Eukaryota</taxon>
        <taxon>Viridiplantae</taxon>
        <taxon>Streptophyta</taxon>
        <taxon>Embryophyta</taxon>
        <taxon>Tracheophyta</taxon>
        <taxon>Spermatophyta</taxon>
        <taxon>Magnoliopsida</taxon>
        <taxon>Liliopsida</taxon>
        <taxon>Poales</taxon>
        <taxon>Poaceae</taxon>
        <taxon>PACMAD clade</taxon>
        <taxon>Panicoideae</taxon>
        <taxon>Panicodae</taxon>
        <taxon>Paniceae</taxon>
        <taxon>Dichantheliinae</taxon>
        <taxon>Dichanthelium</taxon>
    </lineage>
</organism>